<dbReference type="FunFam" id="1.10.10.10:FF:000214">
    <property type="entry name" value="Methylated-DNA--protein-cysteine methyltransferase"/>
    <property type="match status" value="1"/>
</dbReference>
<keyword evidence="7 9" id="KW-0234">DNA repair</keyword>
<dbReference type="InterPro" id="IPR001497">
    <property type="entry name" value="MethylDNA_cys_MeTrfase_AS"/>
</dbReference>
<evidence type="ECO:0000259" key="11">
    <source>
        <dbReference type="Pfam" id="PF02870"/>
    </source>
</evidence>
<gene>
    <name evidence="12" type="ORF">A0131_01605</name>
</gene>
<dbReference type="Gene3D" id="3.30.160.70">
    <property type="entry name" value="Methylated DNA-protein cysteine methyltransferase domain"/>
    <property type="match status" value="1"/>
</dbReference>
<dbReference type="InterPro" id="IPR014048">
    <property type="entry name" value="MethylDNA_cys_MeTrfase_DNA-bd"/>
</dbReference>
<comment type="catalytic activity">
    <reaction evidence="8 9">
        <text>a 6-O-methyl-2'-deoxyguanosine in DNA + L-cysteinyl-[protein] = S-methyl-L-cysteinyl-[protein] + a 2'-deoxyguanosine in DNA</text>
        <dbReference type="Rhea" id="RHEA:24000"/>
        <dbReference type="Rhea" id="RHEA-COMP:10131"/>
        <dbReference type="Rhea" id="RHEA-COMP:10132"/>
        <dbReference type="Rhea" id="RHEA-COMP:11367"/>
        <dbReference type="Rhea" id="RHEA-COMP:11368"/>
        <dbReference type="ChEBI" id="CHEBI:29950"/>
        <dbReference type="ChEBI" id="CHEBI:82612"/>
        <dbReference type="ChEBI" id="CHEBI:85445"/>
        <dbReference type="ChEBI" id="CHEBI:85448"/>
        <dbReference type="EC" id="2.1.1.63"/>
    </reaction>
</comment>
<evidence type="ECO:0000256" key="8">
    <source>
        <dbReference type="ARBA" id="ARBA00049348"/>
    </source>
</evidence>
<comment type="subcellular location">
    <subcellularLocation>
        <location evidence="9">Cytoplasm</location>
    </subcellularLocation>
</comment>
<dbReference type="EC" id="2.1.1.63" evidence="9"/>
<dbReference type="SUPFAM" id="SSF53155">
    <property type="entry name" value="Methylated DNA-protein cysteine methyltransferase domain"/>
    <property type="match status" value="1"/>
</dbReference>
<dbReference type="PANTHER" id="PTHR10815:SF5">
    <property type="entry name" value="METHYLATED-DNA--PROTEIN-CYSTEINE METHYLTRANSFERASE"/>
    <property type="match status" value="1"/>
</dbReference>
<organism evidence="12 13">
    <name type="scientific">Staphylococcus kloosii</name>
    <dbReference type="NCBI Taxonomy" id="29384"/>
    <lineage>
        <taxon>Bacteria</taxon>
        <taxon>Bacillati</taxon>
        <taxon>Bacillota</taxon>
        <taxon>Bacilli</taxon>
        <taxon>Bacillales</taxon>
        <taxon>Staphylococcaceae</taxon>
        <taxon>Staphylococcus</taxon>
    </lineage>
</organism>
<evidence type="ECO:0000256" key="6">
    <source>
        <dbReference type="ARBA" id="ARBA00022763"/>
    </source>
</evidence>
<dbReference type="CDD" id="cd06445">
    <property type="entry name" value="ATase"/>
    <property type="match status" value="1"/>
</dbReference>
<feature type="active site" description="Nucleophile; methyl group acceptor" evidence="9">
    <location>
        <position position="134"/>
    </location>
</feature>
<dbReference type="EMBL" id="LUGM01000002">
    <property type="protein sequence ID" value="KYH13506.1"/>
    <property type="molecule type" value="Genomic_DNA"/>
</dbReference>
<sequence length="177" mass="19656">MQYKMTYKSPVGDLTITTDGQNVTGLWFENQQNYESLLNDIVKEQHQPIFDKVTHWLDEYFSGNKPAINFPLTPTGTDFRMTVWKKLQAIPYGETVTYGDIAQQIAEDRGRSKMSAQAVGGAVGSNPISIIIPCHRVVGANGSLTGFGGGIDRKIKLLKNEEVDMSSFYVPSYSTKP</sequence>
<evidence type="ECO:0000313" key="13">
    <source>
        <dbReference type="Proteomes" id="UP000075418"/>
    </source>
</evidence>
<dbReference type="InterPro" id="IPR023546">
    <property type="entry name" value="MGMT"/>
</dbReference>
<dbReference type="GO" id="GO:0005737">
    <property type="term" value="C:cytoplasm"/>
    <property type="evidence" value="ECO:0007669"/>
    <property type="project" value="UniProtKB-SubCell"/>
</dbReference>
<dbReference type="Gene3D" id="1.10.10.10">
    <property type="entry name" value="Winged helix-like DNA-binding domain superfamily/Winged helix DNA-binding domain"/>
    <property type="match status" value="1"/>
</dbReference>
<dbReference type="Pfam" id="PF02870">
    <property type="entry name" value="Methyltransf_1N"/>
    <property type="match status" value="1"/>
</dbReference>
<dbReference type="NCBIfam" id="TIGR00589">
    <property type="entry name" value="ogt"/>
    <property type="match status" value="1"/>
</dbReference>
<evidence type="ECO:0000313" key="12">
    <source>
        <dbReference type="EMBL" id="KYH13506.1"/>
    </source>
</evidence>
<evidence type="ECO:0000256" key="9">
    <source>
        <dbReference type="HAMAP-Rule" id="MF_00772"/>
    </source>
</evidence>
<dbReference type="Pfam" id="PF01035">
    <property type="entry name" value="DNA_binding_1"/>
    <property type="match status" value="1"/>
</dbReference>
<name>A0A151A2E3_9STAP</name>
<comment type="function">
    <text evidence="9">Involved in the cellular defense against the biological effects of O6-methylguanine (O6-MeG) and O4-methylthymine (O4-MeT) in DNA. Repairs the methylated nucleobase in DNA by stoichiometrically transferring the methyl group to a cysteine residue in the enzyme. This is a suicide reaction: the enzyme is irreversibly inactivated.</text>
</comment>
<dbReference type="GO" id="GO:0032259">
    <property type="term" value="P:methylation"/>
    <property type="evidence" value="ECO:0007669"/>
    <property type="project" value="UniProtKB-KW"/>
</dbReference>
<evidence type="ECO:0000256" key="3">
    <source>
        <dbReference type="ARBA" id="ARBA00022490"/>
    </source>
</evidence>
<dbReference type="InterPro" id="IPR008332">
    <property type="entry name" value="MethylG_MeTrfase_N"/>
</dbReference>
<evidence type="ECO:0000256" key="2">
    <source>
        <dbReference type="ARBA" id="ARBA00008711"/>
    </source>
</evidence>
<protein>
    <recommendedName>
        <fullName evidence="9">Methylated-DNA--protein-cysteine methyltransferase</fullName>
        <ecNumber evidence="9">2.1.1.63</ecNumber>
    </recommendedName>
    <alternativeName>
        <fullName evidence="9">6-O-methylguanine-DNA methyltransferase</fullName>
        <shortName evidence="9">MGMT</shortName>
    </alternativeName>
    <alternativeName>
        <fullName evidence="9">O-6-methylguanine-DNA-alkyltransferase</fullName>
    </alternativeName>
</protein>
<proteinExistence type="inferred from homology"/>
<accession>A0A151A2E3</accession>
<keyword evidence="3 9" id="KW-0963">Cytoplasm</keyword>
<evidence type="ECO:0000256" key="7">
    <source>
        <dbReference type="ARBA" id="ARBA00023204"/>
    </source>
</evidence>
<comment type="similarity">
    <text evidence="2 9">Belongs to the MGMT family.</text>
</comment>
<dbReference type="InterPro" id="IPR036217">
    <property type="entry name" value="MethylDNA_cys_MeTrfase_DNAb"/>
</dbReference>
<dbReference type="GO" id="GO:0006307">
    <property type="term" value="P:DNA alkylation repair"/>
    <property type="evidence" value="ECO:0007669"/>
    <property type="project" value="UniProtKB-UniRule"/>
</dbReference>
<dbReference type="RefSeq" id="WP_061853737.1">
    <property type="nucleotide sequence ID" value="NZ_LUGM01000002.1"/>
</dbReference>
<dbReference type="InterPro" id="IPR036388">
    <property type="entry name" value="WH-like_DNA-bd_sf"/>
</dbReference>
<evidence type="ECO:0000259" key="10">
    <source>
        <dbReference type="Pfam" id="PF01035"/>
    </source>
</evidence>
<evidence type="ECO:0000256" key="5">
    <source>
        <dbReference type="ARBA" id="ARBA00022679"/>
    </source>
</evidence>
<comment type="miscellaneous">
    <text evidence="9">This enzyme catalyzes only one turnover and therefore is not strictly catalytic. According to one definition, an enzyme is a biocatalyst that acts repeatedly and over many reaction cycles.</text>
</comment>
<keyword evidence="6 9" id="KW-0227">DNA damage</keyword>
<keyword evidence="5 9" id="KW-0808">Transferase</keyword>
<comment type="caution">
    <text evidence="12">The sequence shown here is derived from an EMBL/GenBank/DDBJ whole genome shotgun (WGS) entry which is preliminary data.</text>
</comment>
<evidence type="ECO:0000256" key="4">
    <source>
        <dbReference type="ARBA" id="ARBA00022603"/>
    </source>
</evidence>
<feature type="domain" description="Methylguanine DNA methyltransferase ribonuclease-like" evidence="11">
    <location>
        <begin position="3"/>
        <end position="73"/>
    </location>
</feature>
<dbReference type="HAMAP" id="MF_00772">
    <property type="entry name" value="OGT"/>
    <property type="match status" value="1"/>
</dbReference>
<dbReference type="PROSITE" id="PS00374">
    <property type="entry name" value="MGMT"/>
    <property type="match status" value="1"/>
</dbReference>
<comment type="catalytic activity">
    <reaction evidence="1 9">
        <text>a 4-O-methyl-thymidine in DNA + L-cysteinyl-[protein] = a thymidine in DNA + S-methyl-L-cysteinyl-[protein]</text>
        <dbReference type="Rhea" id="RHEA:53428"/>
        <dbReference type="Rhea" id="RHEA-COMP:10131"/>
        <dbReference type="Rhea" id="RHEA-COMP:10132"/>
        <dbReference type="Rhea" id="RHEA-COMP:13555"/>
        <dbReference type="Rhea" id="RHEA-COMP:13556"/>
        <dbReference type="ChEBI" id="CHEBI:29950"/>
        <dbReference type="ChEBI" id="CHEBI:82612"/>
        <dbReference type="ChEBI" id="CHEBI:137386"/>
        <dbReference type="ChEBI" id="CHEBI:137387"/>
        <dbReference type="EC" id="2.1.1.63"/>
    </reaction>
</comment>
<dbReference type="Proteomes" id="UP000075418">
    <property type="component" value="Unassembled WGS sequence"/>
</dbReference>
<reference evidence="12 13" key="1">
    <citation type="submission" date="2016-02" db="EMBL/GenBank/DDBJ databases">
        <title>Draft genome sequence of hydrocarbon degrading Staphylococcus saprophyticus Strain CNV2, isolated from crude-oil contaminated soil from Noonmati Oil Refinery, Guwahati, Assam, India.</title>
        <authorList>
            <person name="Mukherjee A."/>
            <person name="Chettri B."/>
            <person name="Langpoklakpam J."/>
            <person name="Singh A.K."/>
            <person name="Chattopadhyay D.J."/>
        </authorList>
    </citation>
    <scope>NUCLEOTIDE SEQUENCE [LARGE SCALE GENOMIC DNA]</scope>
    <source>
        <strain evidence="12 13">CNV2</strain>
    </source>
</reference>
<dbReference type="GO" id="GO:0003908">
    <property type="term" value="F:methylated-DNA-[protein]-cysteine S-methyltransferase activity"/>
    <property type="evidence" value="ECO:0007669"/>
    <property type="project" value="UniProtKB-UniRule"/>
</dbReference>
<dbReference type="AlphaFoldDB" id="A0A151A2E3"/>
<feature type="domain" description="Methylated-DNA-[protein]-cysteine S-methyltransferase DNA binding" evidence="10">
    <location>
        <begin position="78"/>
        <end position="163"/>
    </location>
</feature>
<evidence type="ECO:0000256" key="1">
    <source>
        <dbReference type="ARBA" id="ARBA00001286"/>
    </source>
</evidence>
<keyword evidence="4 9" id="KW-0489">Methyltransferase</keyword>
<dbReference type="InterPro" id="IPR036631">
    <property type="entry name" value="MGMT_N_sf"/>
</dbReference>
<dbReference type="PANTHER" id="PTHR10815">
    <property type="entry name" value="METHYLATED-DNA--PROTEIN-CYSTEINE METHYLTRANSFERASE"/>
    <property type="match status" value="1"/>
</dbReference>
<dbReference type="SUPFAM" id="SSF46767">
    <property type="entry name" value="Methylated DNA-protein cysteine methyltransferase, C-terminal domain"/>
    <property type="match status" value="1"/>
</dbReference>